<dbReference type="GO" id="GO:0032259">
    <property type="term" value="P:methylation"/>
    <property type="evidence" value="ECO:0007669"/>
    <property type="project" value="UniProtKB-KW"/>
</dbReference>
<dbReference type="PANTHER" id="PTHR42933:SF3">
    <property type="entry name" value="TYPE I RESTRICTION ENZYME MJAVIII METHYLASE SUBUNIT"/>
    <property type="match status" value="1"/>
</dbReference>
<dbReference type="InterPro" id="IPR051537">
    <property type="entry name" value="DNA_Adenine_Mtase"/>
</dbReference>
<dbReference type="InterPro" id="IPR002052">
    <property type="entry name" value="DNA_methylase_N6_adenine_CS"/>
</dbReference>
<reference evidence="8 9" key="1">
    <citation type="submission" date="2008-07" db="EMBL/GenBank/DDBJ databases">
        <authorList>
            <person name="Tandeau de Marsac N."/>
            <person name="Ferriera S."/>
            <person name="Johnson J."/>
            <person name="Kravitz S."/>
            <person name="Beeson K."/>
            <person name="Sutton G."/>
            <person name="Rogers Y.-H."/>
            <person name="Friedman R."/>
            <person name="Frazier M."/>
            <person name="Venter J.C."/>
        </authorList>
    </citation>
    <scope>NUCLEOTIDE SEQUENCE [LARGE SCALE GENOMIC DNA]</scope>
    <source>
        <strain evidence="8 9">PCC 7420</strain>
    </source>
</reference>
<gene>
    <name evidence="8" type="ORF">MC7420_4944</name>
</gene>
<dbReference type="EC" id="2.1.1.72" evidence="1"/>
<keyword evidence="4" id="KW-0949">S-adenosyl-L-methionine</keyword>
<comment type="catalytic activity">
    <reaction evidence="6">
        <text>a 2'-deoxyadenosine in DNA + S-adenosyl-L-methionine = an N(6)-methyl-2'-deoxyadenosine in DNA + S-adenosyl-L-homocysteine + H(+)</text>
        <dbReference type="Rhea" id="RHEA:15197"/>
        <dbReference type="Rhea" id="RHEA-COMP:12418"/>
        <dbReference type="Rhea" id="RHEA-COMP:12419"/>
        <dbReference type="ChEBI" id="CHEBI:15378"/>
        <dbReference type="ChEBI" id="CHEBI:57856"/>
        <dbReference type="ChEBI" id="CHEBI:59789"/>
        <dbReference type="ChEBI" id="CHEBI:90615"/>
        <dbReference type="ChEBI" id="CHEBI:90616"/>
        <dbReference type="EC" id="2.1.1.72"/>
    </reaction>
</comment>
<dbReference type="PROSITE" id="PS00092">
    <property type="entry name" value="N6_MTASE"/>
    <property type="match status" value="1"/>
</dbReference>
<keyword evidence="9" id="KW-1185">Reference proteome</keyword>
<accession>B4VZI1</accession>
<protein>
    <recommendedName>
        <fullName evidence="1">site-specific DNA-methyltransferase (adenine-specific)</fullName>
        <ecNumber evidence="1">2.1.1.72</ecNumber>
    </recommendedName>
</protein>
<dbReference type="SUPFAM" id="SSF53335">
    <property type="entry name" value="S-adenosyl-L-methionine-dependent methyltransferases"/>
    <property type="match status" value="1"/>
</dbReference>
<evidence type="ECO:0000256" key="4">
    <source>
        <dbReference type="ARBA" id="ARBA00022691"/>
    </source>
</evidence>
<dbReference type="GO" id="GO:0008170">
    <property type="term" value="F:N-methyltransferase activity"/>
    <property type="evidence" value="ECO:0007669"/>
    <property type="project" value="InterPro"/>
</dbReference>
<dbReference type="EMBL" id="DS989862">
    <property type="protein sequence ID" value="EDX72671.1"/>
    <property type="molecule type" value="Genomic_DNA"/>
</dbReference>
<dbReference type="RefSeq" id="WP_006104126.1">
    <property type="nucleotide sequence ID" value="NZ_DS989862.1"/>
</dbReference>
<keyword evidence="3" id="KW-0808">Transferase</keyword>
<dbReference type="HOGENOM" id="CLU_438549_0_0_3"/>
<feature type="domain" description="DNA methylase adenine-specific" evidence="7">
    <location>
        <begin position="114"/>
        <end position="339"/>
    </location>
</feature>
<dbReference type="Gene3D" id="3.40.50.150">
    <property type="entry name" value="Vaccinia Virus protein VP39"/>
    <property type="match status" value="1"/>
</dbReference>
<dbReference type="AlphaFoldDB" id="B4VZI1"/>
<name>B4VZI1_9CYAN</name>
<dbReference type="InterPro" id="IPR003356">
    <property type="entry name" value="DNA_methylase_A-5"/>
</dbReference>
<dbReference type="STRING" id="118168.MC7420_4944"/>
<organism evidence="8 9">
    <name type="scientific">Coleofasciculus chthonoplastes PCC 7420</name>
    <dbReference type="NCBI Taxonomy" id="118168"/>
    <lineage>
        <taxon>Bacteria</taxon>
        <taxon>Bacillati</taxon>
        <taxon>Cyanobacteriota</taxon>
        <taxon>Cyanophyceae</taxon>
        <taxon>Coleofasciculales</taxon>
        <taxon>Coleofasciculaceae</taxon>
        <taxon>Coleofasciculus</taxon>
    </lineage>
</organism>
<dbReference type="InterPro" id="IPR029063">
    <property type="entry name" value="SAM-dependent_MTases_sf"/>
</dbReference>
<dbReference type="OrthoDB" id="467945at2"/>
<evidence type="ECO:0000256" key="2">
    <source>
        <dbReference type="ARBA" id="ARBA00022603"/>
    </source>
</evidence>
<keyword evidence="5" id="KW-0680">Restriction system</keyword>
<sequence length="670" mass="75141">MTSVNEKLNQVWSELRKTGITDDLTVIEYLARLLLEESGAIVAVADHSQIPSIVPNETEDFVSEKGIPKRLPRDLNVNIEAIKQYLRQAAEQAGDMATLFDRYVLFRLPSMLPGGRYPTPRHIVKFMQRLAQLEPNNHSVADLACGSGGFLLDREITNPSSSEVTIGIDISPEWKRLAWANTRLHHFTPRLINGNALQVCGSEEFTKKTFDRILINPPFGEKIDEKLAENTLGYKVSSRSETALTALALQKLAPAGKAAILVPSGLLFSNNTSERKLRRQLIFDYKLEAVISLPKDALQPYSPLQTHLLLVSKPDNFAQPSKNGENLIWFWQLEQDGYPSGRGRDLTQDPDESASDLPFVTRVLTNPNSPLLFPQQNPRIAISRIVEGTSLLGFVCQATSTELTSVTFYPQPNETTSAFLLTKTAPLGKQRICDRIPLDGSEPSQVENPQQLIKELYGKKDPDPKRLFSQPVKAAAISVLPESQALGSNRVKLLGVAVRCDTIQAPTYDLRPERYVEKQEEPRSTDSPAELLSQIYQNQRKLSQHIENLFGRLELPAIANQQLPSPLANIASLGILEKLNPEQKTIWERIQAKIEKIDSRDQDNPQTAVHFTLEELLQEDDSEISEMTRSTVDLLERLGVIVPVTITTPSTDESIQCYRRVTERDLWQFD</sequence>
<proteinExistence type="predicted"/>
<evidence type="ECO:0000259" key="7">
    <source>
        <dbReference type="Pfam" id="PF02384"/>
    </source>
</evidence>
<dbReference type="GO" id="GO:0009307">
    <property type="term" value="P:DNA restriction-modification system"/>
    <property type="evidence" value="ECO:0007669"/>
    <property type="project" value="UniProtKB-KW"/>
</dbReference>
<dbReference type="CDD" id="cd02440">
    <property type="entry name" value="AdoMet_MTases"/>
    <property type="match status" value="1"/>
</dbReference>
<dbReference type="GO" id="GO:0009007">
    <property type="term" value="F:site-specific DNA-methyltransferase (adenine-specific) activity"/>
    <property type="evidence" value="ECO:0007669"/>
    <property type="project" value="UniProtKB-EC"/>
</dbReference>
<evidence type="ECO:0000313" key="8">
    <source>
        <dbReference type="EMBL" id="EDX72671.1"/>
    </source>
</evidence>
<dbReference type="eggNOG" id="COG0286">
    <property type="taxonomic scope" value="Bacteria"/>
</dbReference>
<evidence type="ECO:0000313" key="9">
    <source>
        <dbReference type="Proteomes" id="UP000003835"/>
    </source>
</evidence>
<evidence type="ECO:0000256" key="5">
    <source>
        <dbReference type="ARBA" id="ARBA00022747"/>
    </source>
</evidence>
<evidence type="ECO:0000256" key="1">
    <source>
        <dbReference type="ARBA" id="ARBA00011900"/>
    </source>
</evidence>
<dbReference type="GO" id="GO:0003677">
    <property type="term" value="F:DNA binding"/>
    <property type="evidence" value="ECO:0007669"/>
    <property type="project" value="InterPro"/>
</dbReference>
<dbReference type="PRINTS" id="PR00507">
    <property type="entry name" value="N12N6MTFRASE"/>
</dbReference>
<keyword evidence="2 8" id="KW-0489">Methyltransferase</keyword>
<evidence type="ECO:0000256" key="6">
    <source>
        <dbReference type="ARBA" id="ARBA00047942"/>
    </source>
</evidence>
<dbReference type="Proteomes" id="UP000003835">
    <property type="component" value="Unassembled WGS sequence"/>
</dbReference>
<dbReference type="Pfam" id="PF02384">
    <property type="entry name" value="N6_Mtase"/>
    <property type="match status" value="1"/>
</dbReference>
<evidence type="ECO:0000256" key="3">
    <source>
        <dbReference type="ARBA" id="ARBA00022679"/>
    </source>
</evidence>
<dbReference type="PANTHER" id="PTHR42933">
    <property type="entry name" value="SLR6095 PROTEIN"/>
    <property type="match status" value="1"/>
</dbReference>